<keyword evidence="1" id="KW-0472">Membrane</keyword>
<evidence type="ECO:0000256" key="1">
    <source>
        <dbReference type="SAM" id="Phobius"/>
    </source>
</evidence>
<feature type="transmembrane region" description="Helical" evidence="1">
    <location>
        <begin position="102"/>
        <end position="128"/>
    </location>
</feature>
<comment type="caution">
    <text evidence="2">The sequence shown here is derived from an EMBL/GenBank/DDBJ whole genome shotgun (WGS) entry which is preliminary data.</text>
</comment>
<evidence type="ECO:0000313" key="2">
    <source>
        <dbReference type="EMBL" id="MBC5729946.1"/>
    </source>
</evidence>
<accession>A0ABR7HR85</accession>
<feature type="transmembrane region" description="Helical" evidence="1">
    <location>
        <begin position="181"/>
        <end position="211"/>
    </location>
</feature>
<feature type="transmembrane region" description="Helical" evidence="1">
    <location>
        <begin position="140"/>
        <end position="166"/>
    </location>
</feature>
<keyword evidence="3" id="KW-1185">Reference proteome</keyword>
<dbReference type="Proteomes" id="UP000660021">
    <property type="component" value="Unassembled WGS sequence"/>
</dbReference>
<keyword evidence="1" id="KW-0812">Transmembrane</keyword>
<sequence>MQAAPNRTARSAAVRDMVVLALFTAIVLLMAATPIGLIDLPLIKATILHVPVIIGAIVLGPRQGAFLGAVFGLTSLVKNTMVPGVLSFAFSPLIPVPGTQHGSVWALFISMVPRMLIGPVAWGVYTLLHKLLGRKAGARTVEAAVAAVAGAFTNTILVMGTIGLVFRQAYATAYNLPVNEVIGVIMGVVAVNGVPEAVAAAVLVPAVALPLQKTLKRDTM</sequence>
<name>A0ABR7HR85_9FIRM</name>
<dbReference type="Gene3D" id="1.10.1760.20">
    <property type="match status" value="1"/>
</dbReference>
<dbReference type="EMBL" id="JACOPR010000002">
    <property type="protein sequence ID" value="MBC5729946.1"/>
    <property type="molecule type" value="Genomic_DNA"/>
</dbReference>
<dbReference type="Pfam" id="PF12822">
    <property type="entry name" value="ECF_trnsprt"/>
    <property type="match status" value="1"/>
</dbReference>
<reference evidence="2 3" key="1">
    <citation type="submission" date="2020-08" db="EMBL/GenBank/DDBJ databases">
        <title>Genome public.</title>
        <authorList>
            <person name="Liu C."/>
            <person name="Sun Q."/>
        </authorList>
    </citation>
    <scope>NUCLEOTIDE SEQUENCE [LARGE SCALE GENOMIC DNA]</scope>
    <source>
        <strain evidence="2 3">New-38</strain>
    </source>
</reference>
<feature type="transmembrane region" description="Helical" evidence="1">
    <location>
        <begin position="12"/>
        <end position="35"/>
    </location>
</feature>
<protein>
    <submittedName>
        <fullName evidence="2">ECF transporter S component</fullName>
    </submittedName>
</protein>
<feature type="transmembrane region" description="Helical" evidence="1">
    <location>
        <begin position="66"/>
        <end position="90"/>
    </location>
</feature>
<keyword evidence="1" id="KW-1133">Transmembrane helix</keyword>
<evidence type="ECO:0000313" key="3">
    <source>
        <dbReference type="Proteomes" id="UP000660021"/>
    </source>
</evidence>
<feature type="transmembrane region" description="Helical" evidence="1">
    <location>
        <begin position="41"/>
        <end position="59"/>
    </location>
</feature>
<gene>
    <name evidence="2" type="ORF">H8S34_03760</name>
</gene>
<organism evidence="2 3">
    <name type="scientific">Pseudoflavonifractor hominis</name>
    <dbReference type="NCBI Taxonomy" id="2763059"/>
    <lineage>
        <taxon>Bacteria</taxon>
        <taxon>Bacillati</taxon>
        <taxon>Bacillota</taxon>
        <taxon>Clostridia</taxon>
        <taxon>Eubacteriales</taxon>
        <taxon>Oscillospiraceae</taxon>
        <taxon>Pseudoflavonifractor</taxon>
    </lineage>
</organism>
<proteinExistence type="predicted"/>
<dbReference type="InterPro" id="IPR024529">
    <property type="entry name" value="ECF_trnsprt_substrate-spec"/>
</dbReference>